<dbReference type="Proteomes" id="UP001191082">
    <property type="component" value="Unassembled WGS sequence"/>
</dbReference>
<keyword evidence="1" id="KW-1133">Transmembrane helix</keyword>
<dbReference type="EMBL" id="VCPC01000002">
    <property type="protein sequence ID" value="TMV12996.1"/>
    <property type="molecule type" value="Genomic_DNA"/>
</dbReference>
<protein>
    <submittedName>
        <fullName evidence="2">Uncharacterized protein</fullName>
    </submittedName>
</protein>
<proteinExistence type="predicted"/>
<feature type="transmembrane region" description="Helical" evidence="1">
    <location>
        <begin position="112"/>
        <end position="139"/>
    </location>
</feature>
<organism evidence="2 3">
    <name type="scientific">Arenibacterium halophilum</name>
    <dbReference type="NCBI Taxonomy" id="2583821"/>
    <lineage>
        <taxon>Bacteria</taxon>
        <taxon>Pseudomonadati</taxon>
        <taxon>Pseudomonadota</taxon>
        <taxon>Alphaproteobacteria</taxon>
        <taxon>Rhodobacterales</taxon>
        <taxon>Paracoccaceae</taxon>
        <taxon>Arenibacterium</taxon>
    </lineage>
</organism>
<evidence type="ECO:0000313" key="2">
    <source>
        <dbReference type="EMBL" id="TMV12996.1"/>
    </source>
</evidence>
<keyword evidence="1" id="KW-0472">Membrane</keyword>
<accession>A0ABY2X9H7</accession>
<dbReference type="RefSeq" id="WP_138863552.1">
    <property type="nucleotide sequence ID" value="NZ_VCPC01000002.1"/>
</dbReference>
<keyword evidence="3" id="KW-1185">Reference proteome</keyword>
<feature type="transmembrane region" description="Helical" evidence="1">
    <location>
        <begin position="145"/>
        <end position="167"/>
    </location>
</feature>
<comment type="caution">
    <text evidence="2">The sequence shown here is derived from an EMBL/GenBank/DDBJ whole genome shotgun (WGS) entry which is preliminary data.</text>
</comment>
<reference evidence="2 3" key="1">
    <citation type="submission" date="2019-05" db="EMBL/GenBank/DDBJ databases">
        <title>Marivita sp. nov. isolated from sea sediment.</title>
        <authorList>
            <person name="Kim W."/>
        </authorList>
    </citation>
    <scope>NUCLEOTIDE SEQUENCE [LARGE SCALE GENOMIC DNA]</scope>
    <source>
        <strain evidence="2 3">CAU 1492</strain>
    </source>
</reference>
<evidence type="ECO:0000256" key="1">
    <source>
        <dbReference type="SAM" id="Phobius"/>
    </source>
</evidence>
<gene>
    <name evidence="2" type="ORF">FGK64_09395</name>
</gene>
<evidence type="ECO:0000313" key="3">
    <source>
        <dbReference type="Proteomes" id="UP001191082"/>
    </source>
</evidence>
<sequence>MQPPNELQRAEIMDWWEAAQDHISKTIPDRLPALYYKVDQKIDELGWYKTFSRKAVRTNELNPIVEEWTSKLYAELTHDLDESFKASAEEVEGNGQLDKLSYSEIGETTATVVFSVAPVAAVPFASGGLAVAGTTVLGFSVGATGLAVVPVVALAGAAIAAAAGPAFRNRNLNRLKQNFRQSIHKWIDGIVLGDPEKPKANSLKRQLQKELEAVARKRLELIE</sequence>
<keyword evidence="1" id="KW-0812">Transmembrane</keyword>
<name>A0ABY2X9H7_9RHOB</name>